<protein>
    <recommendedName>
        <fullName evidence="2">SAM domain-containing protein</fullName>
    </recommendedName>
</protein>
<dbReference type="Pfam" id="PF07647">
    <property type="entry name" value="SAM_2"/>
    <property type="match status" value="1"/>
</dbReference>
<name>A0A2P6V4P1_9CHLO</name>
<accession>A0A2P6V4P1</accession>
<dbReference type="SUPFAM" id="SSF47769">
    <property type="entry name" value="SAM/Pointed domain"/>
    <property type="match status" value="1"/>
</dbReference>
<feature type="compositionally biased region" description="Pro residues" evidence="1">
    <location>
        <begin position="86"/>
        <end position="102"/>
    </location>
</feature>
<dbReference type="InterPro" id="IPR013761">
    <property type="entry name" value="SAM/pointed_sf"/>
</dbReference>
<reference evidence="3 4" key="1">
    <citation type="journal article" date="2018" name="Plant J.">
        <title>Genome sequences of Chlorella sorokiniana UTEX 1602 and Micractinium conductrix SAG 241.80: implications to maltose excretion by a green alga.</title>
        <authorList>
            <person name="Arriola M.B."/>
            <person name="Velmurugan N."/>
            <person name="Zhang Y."/>
            <person name="Plunkett M.H."/>
            <person name="Hondzo H."/>
            <person name="Barney B.M."/>
        </authorList>
    </citation>
    <scope>NUCLEOTIDE SEQUENCE [LARGE SCALE GENOMIC DNA]</scope>
    <source>
        <strain evidence="3 4">SAG 241.80</strain>
    </source>
</reference>
<sequence length="173" mass="17226">MPAAGPSSWTVADVAEWLEKDLELPAGVVAAFKDNAIAGPDLLTLTDEDLTGELGCKPLQARKIRNALVKMGFTAPGGAPAAAPAPAAPAPVAPEPTAPEPAPVAAVPAPAGGAPAGYPPPGYGAPPPAAYAPPPQEPEKQGRHGPSPAAAAVLLTRGRRMQRRGFMAGAASN</sequence>
<evidence type="ECO:0000313" key="3">
    <source>
        <dbReference type="EMBL" id="PSC69055.1"/>
    </source>
</evidence>
<feature type="region of interest" description="Disordered" evidence="1">
    <location>
        <begin position="75"/>
        <end position="150"/>
    </location>
</feature>
<dbReference type="OrthoDB" id="2390104at2759"/>
<dbReference type="EMBL" id="LHPF02000030">
    <property type="protein sequence ID" value="PSC69055.1"/>
    <property type="molecule type" value="Genomic_DNA"/>
</dbReference>
<keyword evidence="4" id="KW-1185">Reference proteome</keyword>
<feature type="compositionally biased region" description="Low complexity" evidence="1">
    <location>
        <begin position="103"/>
        <end position="113"/>
    </location>
</feature>
<evidence type="ECO:0000313" key="4">
    <source>
        <dbReference type="Proteomes" id="UP000239649"/>
    </source>
</evidence>
<dbReference type="Proteomes" id="UP000239649">
    <property type="component" value="Unassembled WGS sequence"/>
</dbReference>
<comment type="caution">
    <text evidence="3">The sequence shown here is derived from an EMBL/GenBank/DDBJ whole genome shotgun (WGS) entry which is preliminary data.</text>
</comment>
<evidence type="ECO:0000256" key="1">
    <source>
        <dbReference type="SAM" id="MobiDB-lite"/>
    </source>
</evidence>
<organism evidence="3 4">
    <name type="scientific">Micractinium conductrix</name>
    <dbReference type="NCBI Taxonomy" id="554055"/>
    <lineage>
        <taxon>Eukaryota</taxon>
        <taxon>Viridiplantae</taxon>
        <taxon>Chlorophyta</taxon>
        <taxon>core chlorophytes</taxon>
        <taxon>Trebouxiophyceae</taxon>
        <taxon>Chlorellales</taxon>
        <taxon>Chlorellaceae</taxon>
        <taxon>Chlorella clade</taxon>
        <taxon>Micractinium</taxon>
    </lineage>
</organism>
<feature type="domain" description="SAM" evidence="2">
    <location>
        <begin position="9"/>
        <end position="55"/>
    </location>
</feature>
<proteinExistence type="predicted"/>
<feature type="compositionally biased region" description="Pro residues" evidence="1">
    <location>
        <begin position="117"/>
        <end position="136"/>
    </location>
</feature>
<dbReference type="InterPro" id="IPR001660">
    <property type="entry name" value="SAM"/>
</dbReference>
<gene>
    <name evidence="3" type="ORF">C2E20_7436</name>
</gene>
<dbReference type="PROSITE" id="PS50105">
    <property type="entry name" value="SAM_DOMAIN"/>
    <property type="match status" value="1"/>
</dbReference>
<dbReference type="Gene3D" id="1.10.150.50">
    <property type="entry name" value="Transcription Factor, Ets-1"/>
    <property type="match status" value="1"/>
</dbReference>
<dbReference type="AlphaFoldDB" id="A0A2P6V4P1"/>
<feature type="compositionally biased region" description="Low complexity" evidence="1">
    <location>
        <begin position="75"/>
        <end position="85"/>
    </location>
</feature>
<evidence type="ECO:0000259" key="2">
    <source>
        <dbReference type="PROSITE" id="PS50105"/>
    </source>
</evidence>